<evidence type="ECO:0000256" key="1">
    <source>
        <dbReference type="ARBA" id="ARBA00022729"/>
    </source>
</evidence>
<keyword evidence="1" id="KW-0732">Signal</keyword>
<keyword evidence="3" id="KW-0472">Membrane</keyword>
<keyword evidence="3" id="KW-0812">Transmembrane</keyword>
<protein>
    <submittedName>
        <fullName evidence="5">VanW family protein</fullName>
    </submittedName>
</protein>
<dbReference type="Pfam" id="PF07501">
    <property type="entry name" value="G5"/>
    <property type="match status" value="1"/>
</dbReference>
<feature type="compositionally biased region" description="Polar residues" evidence="2">
    <location>
        <begin position="456"/>
        <end position="467"/>
    </location>
</feature>
<dbReference type="PROSITE" id="PS51109">
    <property type="entry name" value="G5"/>
    <property type="match status" value="1"/>
</dbReference>
<feature type="region of interest" description="Disordered" evidence="2">
    <location>
        <begin position="437"/>
        <end position="494"/>
    </location>
</feature>
<reference evidence="5 6" key="1">
    <citation type="submission" date="2023-03" db="EMBL/GenBank/DDBJ databases">
        <title>Complete genome sequence of Tepidibacter sp. SWIR-1, isolated from a deep-sea hydrothermal vent.</title>
        <authorList>
            <person name="Li X."/>
        </authorList>
    </citation>
    <scope>NUCLEOTIDE SEQUENCE [LARGE SCALE GENOMIC DNA]</scope>
    <source>
        <strain evidence="5 6">SWIR-1</strain>
    </source>
</reference>
<dbReference type="InterPro" id="IPR022029">
    <property type="entry name" value="YoaR-like_PG-bd"/>
</dbReference>
<dbReference type="Proteomes" id="UP001222800">
    <property type="component" value="Chromosome"/>
</dbReference>
<dbReference type="InterPro" id="IPR052913">
    <property type="entry name" value="Glycopeptide_resist_protein"/>
</dbReference>
<accession>A0ABY8E9T1</accession>
<sequence>MKKNLILIGASILLVFLAGIILWSYSIKNDDKIYDNVSINDIHIGGLSKEEANSLLKSTYNKKTIKLIYNDQSFDLNFDKIGLDFKTEEAVDLAYEVGRNKNFIYNIKTMMDLKNNHQMTITLKMEYDDEKLEDSLTQIANQIDKEPQNAKISIANKSISITPETSGHIIDKEKLKETILNNIENNNYSDINVPVKEIHAQITKEYLSKVNTLLGEFSTRFNAGNYNRSYNVKLVAQKVNGVLVNPGEEFSFNDTTGKRGLSQGFKMAPIIVQGQLEEGVAGGVCQVSSTLYNAALYSGVTITDRRNHTIPSSYVTKGRDATLVFGSTDFKFKNYYQNPIYIENVVVSNNIISRIYGNASDKNNIGVTTDVTKKIPRQVEVKEDASLALGKERIDDKGRDGYKVDTYRIYYQNGKVAKKELISKSYYPPRKKVVYRGTKKVSQTDNIPNPKEGDSVPTNNTNTQIDQSTDKKVEQNTEEVDQNIEENLDNLMFE</sequence>
<name>A0ABY8E9T1_9FIRM</name>
<evidence type="ECO:0000256" key="2">
    <source>
        <dbReference type="SAM" id="MobiDB-lite"/>
    </source>
</evidence>
<dbReference type="Pfam" id="PF04294">
    <property type="entry name" value="VanW"/>
    <property type="match status" value="1"/>
</dbReference>
<feature type="transmembrane region" description="Helical" evidence="3">
    <location>
        <begin position="5"/>
        <end position="25"/>
    </location>
</feature>
<dbReference type="PANTHER" id="PTHR35788:SF1">
    <property type="entry name" value="EXPORTED PROTEIN"/>
    <property type="match status" value="1"/>
</dbReference>
<gene>
    <name evidence="5" type="ORF">P4S50_14350</name>
</gene>
<dbReference type="EMBL" id="CP120733">
    <property type="protein sequence ID" value="WFD09556.1"/>
    <property type="molecule type" value="Genomic_DNA"/>
</dbReference>
<dbReference type="SMART" id="SM01208">
    <property type="entry name" value="G5"/>
    <property type="match status" value="1"/>
</dbReference>
<keyword evidence="6" id="KW-1185">Reference proteome</keyword>
<proteinExistence type="predicted"/>
<keyword evidence="3" id="KW-1133">Transmembrane helix</keyword>
<dbReference type="InterPro" id="IPR011098">
    <property type="entry name" value="G5_dom"/>
</dbReference>
<feature type="compositionally biased region" description="Acidic residues" evidence="2">
    <location>
        <begin position="476"/>
        <end position="488"/>
    </location>
</feature>
<feature type="domain" description="G5" evidence="4">
    <location>
        <begin position="361"/>
        <end position="440"/>
    </location>
</feature>
<dbReference type="Pfam" id="PF12229">
    <property type="entry name" value="PG_binding_4"/>
    <property type="match status" value="1"/>
</dbReference>
<dbReference type="RefSeq" id="WP_277731486.1">
    <property type="nucleotide sequence ID" value="NZ_CP120733.1"/>
</dbReference>
<evidence type="ECO:0000313" key="6">
    <source>
        <dbReference type="Proteomes" id="UP001222800"/>
    </source>
</evidence>
<evidence type="ECO:0000256" key="3">
    <source>
        <dbReference type="SAM" id="Phobius"/>
    </source>
</evidence>
<dbReference type="Gene3D" id="2.20.230.10">
    <property type="entry name" value="Resuscitation-promoting factor rpfb"/>
    <property type="match status" value="1"/>
</dbReference>
<organism evidence="5 6">
    <name type="scientific">Tepidibacter hydrothermalis</name>
    <dbReference type="NCBI Taxonomy" id="3036126"/>
    <lineage>
        <taxon>Bacteria</taxon>
        <taxon>Bacillati</taxon>
        <taxon>Bacillota</taxon>
        <taxon>Clostridia</taxon>
        <taxon>Peptostreptococcales</taxon>
        <taxon>Peptostreptococcaceae</taxon>
        <taxon>Tepidibacter</taxon>
    </lineage>
</organism>
<dbReference type="PANTHER" id="PTHR35788">
    <property type="entry name" value="EXPORTED PROTEIN-RELATED"/>
    <property type="match status" value="1"/>
</dbReference>
<evidence type="ECO:0000313" key="5">
    <source>
        <dbReference type="EMBL" id="WFD09556.1"/>
    </source>
</evidence>
<dbReference type="InterPro" id="IPR007391">
    <property type="entry name" value="Vancomycin_resist_VanW"/>
</dbReference>
<evidence type="ECO:0000259" key="4">
    <source>
        <dbReference type="PROSITE" id="PS51109"/>
    </source>
</evidence>